<evidence type="ECO:0000313" key="3">
    <source>
        <dbReference type="Proteomes" id="UP000198287"/>
    </source>
</evidence>
<feature type="compositionally biased region" description="Polar residues" evidence="1">
    <location>
        <begin position="264"/>
        <end position="275"/>
    </location>
</feature>
<dbReference type="AlphaFoldDB" id="A0A226ERE0"/>
<evidence type="ECO:0000256" key="1">
    <source>
        <dbReference type="SAM" id="MobiDB-lite"/>
    </source>
</evidence>
<comment type="caution">
    <text evidence="2">The sequence shown here is derived from an EMBL/GenBank/DDBJ whole genome shotgun (WGS) entry which is preliminary data.</text>
</comment>
<feature type="region of interest" description="Disordered" evidence="1">
    <location>
        <begin position="780"/>
        <end position="1082"/>
    </location>
</feature>
<protein>
    <submittedName>
        <fullName evidence="2">Uncharacterized protein</fullName>
    </submittedName>
</protein>
<dbReference type="OMA" id="EDDYNER"/>
<dbReference type="OrthoDB" id="10684958at2759"/>
<feature type="compositionally biased region" description="Basic and acidic residues" evidence="1">
    <location>
        <begin position="1020"/>
        <end position="1066"/>
    </location>
</feature>
<feature type="compositionally biased region" description="Polar residues" evidence="1">
    <location>
        <begin position="686"/>
        <end position="698"/>
    </location>
</feature>
<evidence type="ECO:0000313" key="2">
    <source>
        <dbReference type="EMBL" id="OXA59371.1"/>
    </source>
</evidence>
<feature type="compositionally biased region" description="Acidic residues" evidence="1">
    <location>
        <begin position="1010"/>
        <end position="1019"/>
    </location>
</feature>
<gene>
    <name evidence="2" type="ORF">Fcan01_05772</name>
</gene>
<feature type="compositionally biased region" description="Basic and acidic residues" evidence="1">
    <location>
        <begin position="729"/>
        <end position="754"/>
    </location>
</feature>
<feature type="compositionally biased region" description="Polar residues" evidence="1">
    <location>
        <begin position="344"/>
        <end position="361"/>
    </location>
</feature>
<proteinExistence type="predicted"/>
<feature type="region of interest" description="Disordered" evidence="1">
    <location>
        <begin position="653"/>
        <end position="767"/>
    </location>
</feature>
<dbReference type="EMBL" id="LNIX01000002">
    <property type="protein sequence ID" value="OXA59371.1"/>
    <property type="molecule type" value="Genomic_DNA"/>
</dbReference>
<organism evidence="2 3">
    <name type="scientific">Folsomia candida</name>
    <name type="common">Springtail</name>
    <dbReference type="NCBI Taxonomy" id="158441"/>
    <lineage>
        <taxon>Eukaryota</taxon>
        <taxon>Metazoa</taxon>
        <taxon>Ecdysozoa</taxon>
        <taxon>Arthropoda</taxon>
        <taxon>Hexapoda</taxon>
        <taxon>Collembola</taxon>
        <taxon>Entomobryomorpha</taxon>
        <taxon>Isotomoidea</taxon>
        <taxon>Isotomidae</taxon>
        <taxon>Proisotominae</taxon>
        <taxon>Folsomia</taxon>
    </lineage>
</organism>
<reference evidence="2 3" key="1">
    <citation type="submission" date="2015-12" db="EMBL/GenBank/DDBJ databases">
        <title>The genome of Folsomia candida.</title>
        <authorList>
            <person name="Faddeeva A."/>
            <person name="Derks M.F."/>
            <person name="Anvar Y."/>
            <person name="Smit S."/>
            <person name="Van Straalen N."/>
            <person name="Roelofs D."/>
        </authorList>
    </citation>
    <scope>NUCLEOTIDE SEQUENCE [LARGE SCALE GENOMIC DNA]</scope>
    <source>
        <strain evidence="2 3">VU population</strain>
        <tissue evidence="2">Whole body</tissue>
    </source>
</reference>
<feature type="compositionally biased region" description="Basic and acidic residues" evidence="1">
    <location>
        <begin position="811"/>
        <end position="826"/>
    </location>
</feature>
<feature type="region of interest" description="Disordered" evidence="1">
    <location>
        <begin position="151"/>
        <end position="190"/>
    </location>
</feature>
<feature type="compositionally biased region" description="Basic and acidic residues" evidence="1">
    <location>
        <begin position="522"/>
        <end position="531"/>
    </location>
</feature>
<feature type="compositionally biased region" description="Acidic residues" evidence="1">
    <location>
        <begin position="853"/>
        <end position="878"/>
    </location>
</feature>
<sequence length="1082" mass="121783">MICKIHFTGVAVNRANSNPSNSPHPSSQLSLSKSDPLTGSTTSSSDFSSNSRFSTLLRKISLYNDSQVITQLTPQSGTSNLHKLLQKLKRLASAGGIPANTNPHNETTHVRTKVVSGKLLGMNKIASSIPVFITNNTRLKRQLEGIFHVRGKGKTSSAPTTTTTTSRPNSPYNLTTHKTSLTHSSSLLPPLPKRRRIRYNRPPQNGEGLTKRLGLPVGIGHGSDNTTNNNNGAIIESISTNSNPKKEIGQTKYRHKKKEDDKITSVSNFHSTKSNTRNEEAEVEDLDDVPLSPNEKGKRNFTVEIVEIARKTVIKENNKNSGKAFRPYFTTSTAAPTDKKSSVDDVQSNTNSNIGQGNNKRLFNPNLKIQIKPFRPRLGIFSKPNIQTDSAGLASQQPQQRKPLSIANLPSVKYKSILNNNNNYDLITSSTTAHPISSYPISSSNPVYENTHTNTPLIRASNKPEAVEVQVSYQDQIPYNERDIDENDFKAFLDGHDTFGAKGSFKHFVSRNVTGHIPNQDNTKKTAEKISSHRRSRSRGANNNDIEVEKVTVKQQPTHQNNPKATVYTATGIPVVATDEEDKSIYQYSGMARNEKDKPHHFPKLPKSTLDALYQQGHPAIAKAPPGPLYKGHPLAEPYGTAAAREENEDYNPFQANPLVDEPPLKYDPESDRFYGNPVPDKDKLAQSNRPEPSQVQIENDDRGPEYQEEDRQQRRPQQQEQQEQRPPLPDRQKDDNDNNDNDDNKLYYERVYEPPEDDYNERQIEKEADSFIKDFVSLDNNFQPLPRPSADEENFKGLIAPEAQEDIDYDERRFERDNNGNRDNDRDGDDGQSTTRRSNRDNGRGTSSDNPNNDDDGHDDDYSDDEGGYERPEDEFDQSYVDALKQFDDEIKKIQDNEKNGITTDANIPPPTSTSPQALVITSPGPSVSYQQQRNAPPPPDYQVTTPTHHHQDDAEDDTNNENEEQEEQQQHQRRPAPDGRKVDGEDEEEEVNQRNNNQNEETTPTSREEEEEKEGDDDGRAKDADESQHVKINKVVEVKADGLKEDRSGNLDEDISRIEEEFRRPPQRSFSTQHPNVRYK</sequence>
<feature type="region of interest" description="Disordered" evidence="1">
    <location>
        <begin position="514"/>
        <end position="545"/>
    </location>
</feature>
<feature type="compositionally biased region" description="Basic and acidic residues" evidence="1">
    <location>
        <begin position="700"/>
        <end position="714"/>
    </location>
</feature>
<feature type="compositionally biased region" description="Basic and acidic residues" evidence="1">
    <location>
        <begin position="886"/>
        <end position="900"/>
    </location>
</feature>
<feature type="compositionally biased region" description="Acidic residues" evidence="1">
    <location>
        <begin position="955"/>
        <end position="969"/>
    </location>
</feature>
<name>A0A226ERE0_FOLCA</name>
<feature type="compositionally biased region" description="Basic and acidic residues" evidence="1">
    <location>
        <begin position="663"/>
        <end position="673"/>
    </location>
</feature>
<dbReference type="STRING" id="158441.A0A226ERE0"/>
<feature type="region of interest" description="Disordered" evidence="1">
    <location>
        <begin position="242"/>
        <end position="294"/>
    </location>
</feature>
<feature type="compositionally biased region" description="Low complexity" evidence="1">
    <location>
        <begin position="716"/>
        <end position="726"/>
    </location>
</feature>
<accession>A0A226ERE0</accession>
<feature type="region of interest" description="Disordered" evidence="1">
    <location>
        <begin position="14"/>
        <end position="49"/>
    </location>
</feature>
<feature type="compositionally biased region" description="Low complexity" evidence="1">
    <location>
        <begin position="16"/>
        <end position="49"/>
    </location>
</feature>
<feature type="compositionally biased region" description="Polar residues" evidence="1">
    <location>
        <begin position="925"/>
        <end position="936"/>
    </location>
</feature>
<feature type="compositionally biased region" description="Polar residues" evidence="1">
    <location>
        <begin position="1070"/>
        <end position="1082"/>
    </location>
</feature>
<feature type="region of interest" description="Disordered" evidence="1">
    <location>
        <begin position="333"/>
        <end position="361"/>
    </location>
</feature>
<feature type="compositionally biased region" description="Low complexity" evidence="1">
    <location>
        <begin position="155"/>
        <end position="188"/>
    </location>
</feature>
<dbReference type="Proteomes" id="UP000198287">
    <property type="component" value="Unassembled WGS sequence"/>
</dbReference>
<keyword evidence="3" id="KW-1185">Reference proteome</keyword>